<gene>
    <name evidence="4" type="ORF">BOX15_Mlig026464g1</name>
</gene>
<evidence type="ECO:0000256" key="2">
    <source>
        <dbReference type="PROSITE-ProRule" id="PRU00023"/>
    </source>
</evidence>
<keyword evidence="1" id="KW-0677">Repeat</keyword>
<dbReference type="SUPFAM" id="SSF48403">
    <property type="entry name" value="Ankyrin repeat"/>
    <property type="match status" value="1"/>
</dbReference>
<protein>
    <submittedName>
        <fullName evidence="4">Uncharacterized protein</fullName>
    </submittedName>
</protein>
<dbReference type="PROSITE" id="PS50297">
    <property type="entry name" value="ANK_REP_REGION"/>
    <property type="match status" value="3"/>
</dbReference>
<sequence length="626" mass="68377">CPPPPVDRRAFNSFFLLSSAACTKSAQSPSSPRTRRGKMDHAELAAEMAQIDKIPTPERIRQAKKRRAQQLKRYAQWSKTVDKKARKVRDLTGEDPDRRVKFSQNIVLLEAAARNDVDEVRSLLKSGVNPNAANEDGLTALHQCCIDNSETMCRLLLEFNADVNARDTEQWTPLHAAATCGHLGICRLLVNNGAELLSVNADGNMPYDICEESATLDYIEGEMAKRGITQQQIDDTRLVPEKRMLQDLMKAFEQAPSKPACRQLFDRLDSQGANLLHVACANGFLSAVTFLLDQARVPLDTRDKDGWLPVHIAACWGQPEIIEALAVRGADLEAKTEAGETVHDMCEDPQMKERLENIKKEVEQKRLTRVPSVKGPTRKPSMTRGASVRRSSMREKSMMSRKEARQEAQLLPFLTPDEDTAAAAAKDPQSVAIAAGVTIDPATAAAAAKLEDVTISIPVPSSPPPQQQQHQQPYKNHQQQHQQQQHQQPYKNHQQQQHQQQQHQQPYTASRGGSGSSGLKPTPTPPPPLSAYQQGGAAAGAAAPTKPIMTPSSRFHSQPNGHQSGSASPSPSLQQQQQRGRGGGAPSGGADSASTSGRMRFAGTAGDTDLVVGERPKRKMTCCSVQ</sequence>
<dbReference type="InterPro" id="IPR051226">
    <property type="entry name" value="PP1_Regulatory_Subunit"/>
</dbReference>
<feature type="compositionally biased region" description="Low complexity" evidence="3">
    <location>
        <begin position="561"/>
        <end position="579"/>
    </location>
</feature>
<dbReference type="GO" id="GO:0004857">
    <property type="term" value="F:enzyme inhibitor activity"/>
    <property type="evidence" value="ECO:0007669"/>
    <property type="project" value="TreeGrafter"/>
</dbReference>
<feature type="repeat" description="ANK" evidence="2">
    <location>
        <begin position="305"/>
        <end position="337"/>
    </location>
</feature>
<feature type="repeat" description="ANK" evidence="2">
    <location>
        <begin position="136"/>
        <end position="168"/>
    </location>
</feature>
<comment type="caution">
    <text evidence="4">The sequence shown here is derived from an EMBL/GenBank/DDBJ whole genome shotgun (WGS) entry which is preliminary data.</text>
</comment>
<dbReference type="GO" id="GO:0017020">
    <property type="term" value="F:myosin phosphatase regulator activity"/>
    <property type="evidence" value="ECO:0007669"/>
    <property type="project" value="TreeGrafter"/>
</dbReference>
<dbReference type="AlphaFoldDB" id="A0A267EGP4"/>
<feature type="region of interest" description="Disordered" evidence="3">
    <location>
        <begin position="371"/>
        <end position="405"/>
    </location>
</feature>
<feature type="compositionally biased region" description="Basic and acidic residues" evidence="3">
    <location>
        <begin position="392"/>
        <end position="405"/>
    </location>
</feature>
<dbReference type="PANTHER" id="PTHR24179">
    <property type="entry name" value="PROTEIN PHOSPHATASE 1 REGULATORY SUBUNIT 12"/>
    <property type="match status" value="1"/>
</dbReference>
<accession>A0A267EGP4</accession>
<feature type="region of interest" description="Disordered" evidence="3">
    <location>
        <begin position="456"/>
        <end position="626"/>
    </location>
</feature>
<dbReference type="GO" id="GO:0005737">
    <property type="term" value="C:cytoplasm"/>
    <property type="evidence" value="ECO:0007669"/>
    <property type="project" value="TreeGrafter"/>
</dbReference>
<dbReference type="Gene3D" id="1.25.40.20">
    <property type="entry name" value="Ankyrin repeat-containing domain"/>
    <property type="match status" value="2"/>
</dbReference>
<dbReference type="EMBL" id="NIVC01002201">
    <property type="protein sequence ID" value="PAA60029.1"/>
    <property type="molecule type" value="Genomic_DNA"/>
</dbReference>
<proteinExistence type="predicted"/>
<reference evidence="4 5" key="1">
    <citation type="submission" date="2017-06" db="EMBL/GenBank/DDBJ databases">
        <title>A platform for efficient transgenesis in Macrostomum lignano, a flatworm model organism for stem cell research.</title>
        <authorList>
            <person name="Berezikov E."/>
        </authorList>
    </citation>
    <scope>NUCLEOTIDE SEQUENCE [LARGE SCALE GENOMIC DNA]</scope>
    <source>
        <strain evidence="4">DV1</strain>
        <tissue evidence="4">Whole organism</tissue>
    </source>
</reference>
<dbReference type="InterPro" id="IPR036770">
    <property type="entry name" value="Ankyrin_rpt-contain_sf"/>
</dbReference>
<dbReference type="SMART" id="SM00248">
    <property type="entry name" value="ANK"/>
    <property type="match status" value="5"/>
</dbReference>
<keyword evidence="2" id="KW-0040">ANK repeat</keyword>
<dbReference type="PANTHER" id="PTHR24179:SF29">
    <property type="entry name" value="LD46604P"/>
    <property type="match status" value="1"/>
</dbReference>
<evidence type="ECO:0000256" key="1">
    <source>
        <dbReference type="ARBA" id="ARBA00022737"/>
    </source>
</evidence>
<dbReference type="OrthoDB" id="19014at2759"/>
<name>A0A267EGP4_9PLAT</name>
<evidence type="ECO:0000256" key="3">
    <source>
        <dbReference type="SAM" id="MobiDB-lite"/>
    </source>
</evidence>
<dbReference type="InterPro" id="IPR002110">
    <property type="entry name" value="Ankyrin_rpt"/>
</dbReference>
<dbReference type="STRING" id="282301.A0A267EGP4"/>
<feature type="compositionally biased region" description="Polar residues" evidence="3">
    <location>
        <begin position="550"/>
        <end position="560"/>
    </location>
</feature>
<feature type="non-terminal residue" evidence="4">
    <location>
        <position position="1"/>
    </location>
</feature>
<evidence type="ECO:0000313" key="4">
    <source>
        <dbReference type="EMBL" id="PAA60029.1"/>
    </source>
</evidence>
<feature type="compositionally biased region" description="Low complexity" evidence="3">
    <location>
        <begin position="588"/>
        <end position="598"/>
    </location>
</feature>
<dbReference type="PROSITE" id="PS50088">
    <property type="entry name" value="ANK_REPEAT"/>
    <property type="match status" value="3"/>
</dbReference>
<dbReference type="Pfam" id="PF12796">
    <property type="entry name" value="Ank_2"/>
    <property type="match status" value="2"/>
</dbReference>
<organism evidence="4 5">
    <name type="scientific">Macrostomum lignano</name>
    <dbReference type="NCBI Taxonomy" id="282301"/>
    <lineage>
        <taxon>Eukaryota</taxon>
        <taxon>Metazoa</taxon>
        <taxon>Spiralia</taxon>
        <taxon>Lophotrochozoa</taxon>
        <taxon>Platyhelminthes</taxon>
        <taxon>Rhabditophora</taxon>
        <taxon>Macrostomorpha</taxon>
        <taxon>Macrostomida</taxon>
        <taxon>Macrostomidae</taxon>
        <taxon>Macrostomum</taxon>
    </lineage>
</organism>
<dbReference type="Proteomes" id="UP000215902">
    <property type="component" value="Unassembled WGS sequence"/>
</dbReference>
<feature type="repeat" description="ANK" evidence="2">
    <location>
        <begin position="169"/>
        <end position="201"/>
    </location>
</feature>
<evidence type="ECO:0000313" key="5">
    <source>
        <dbReference type="Proteomes" id="UP000215902"/>
    </source>
</evidence>
<feature type="compositionally biased region" description="Low complexity" evidence="3">
    <location>
        <begin position="467"/>
        <end position="506"/>
    </location>
</feature>
<keyword evidence="5" id="KW-1185">Reference proteome</keyword>